<reference evidence="3" key="1">
    <citation type="thesis" date="2020" institute="ProQuest LLC" country="789 East Eisenhower Parkway, Ann Arbor, MI, USA">
        <title>Comparative Genomics and Chromosome Evolution.</title>
        <authorList>
            <person name="Mudd A.B."/>
        </authorList>
    </citation>
    <scope>NUCLEOTIDE SEQUENCE</scope>
    <source>
        <strain evidence="3">237g6f4</strain>
        <tissue evidence="3">Blood</tissue>
    </source>
</reference>
<dbReference type="EMBL" id="WNYA01000007">
    <property type="protein sequence ID" value="KAG8564793.1"/>
    <property type="molecule type" value="Genomic_DNA"/>
</dbReference>
<protein>
    <submittedName>
        <fullName evidence="3">Uncharacterized protein</fullName>
    </submittedName>
</protein>
<evidence type="ECO:0000256" key="2">
    <source>
        <dbReference type="SAM" id="SignalP"/>
    </source>
</evidence>
<keyword evidence="4" id="KW-1185">Reference proteome</keyword>
<evidence type="ECO:0000256" key="1">
    <source>
        <dbReference type="SAM" id="MobiDB-lite"/>
    </source>
</evidence>
<gene>
    <name evidence="3" type="ORF">GDO81_016598</name>
</gene>
<comment type="caution">
    <text evidence="3">The sequence shown here is derived from an EMBL/GenBank/DDBJ whole genome shotgun (WGS) entry which is preliminary data.</text>
</comment>
<sequence>MFQVFVLLLCSPPGEYVFNVEEGKFYCQPHFMHSFSNSKHRKRRTDSKTQDPDKTWKKEEAITAEITTDSPCSAGSSSEDSSPGIMTSFYRKTLSWPLAVTRDVLAIPSRLSNWTRGAVQDAKRHIRDNEQRYSYLYELLSVGLPLLYALSEVLTLMVQEAGPSLQFIAEQAHNTFWYKHS</sequence>
<dbReference type="Proteomes" id="UP000824782">
    <property type="component" value="Unassembled WGS sequence"/>
</dbReference>
<proteinExistence type="predicted"/>
<organism evidence="3 4">
    <name type="scientific">Engystomops pustulosus</name>
    <name type="common">Tungara frog</name>
    <name type="synonym">Physalaemus pustulosus</name>
    <dbReference type="NCBI Taxonomy" id="76066"/>
    <lineage>
        <taxon>Eukaryota</taxon>
        <taxon>Metazoa</taxon>
        <taxon>Chordata</taxon>
        <taxon>Craniata</taxon>
        <taxon>Vertebrata</taxon>
        <taxon>Euteleostomi</taxon>
        <taxon>Amphibia</taxon>
        <taxon>Batrachia</taxon>
        <taxon>Anura</taxon>
        <taxon>Neobatrachia</taxon>
        <taxon>Hyloidea</taxon>
        <taxon>Leptodactylidae</taxon>
        <taxon>Leiuperinae</taxon>
        <taxon>Engystomops</taxon>
    </lineage>
</organism>
<dbReference type="AlphaFoldDB" id="A0AAV7B2N3"/>
<keyword evidence="2" id="KW-0732">Signal</keyword>
<accession>A0AAV7B2N3</accession>
<evidence type="ECO:0000313" key="3">
    <source>
        <dbReference type="EMBL" id="KAG8564793.1"/>
    </source>
</evidence>
<feature type="signal peptide" evidence="2">
    <location>
        <begin position="1"/>
        <end position="16"/>
    </location>
</feature>
<feature type="region of interest" description="Disordered" evidence="1">
    <location>
        <begin position="37"/>
        <end position="56"/>
    </location>
</feature>
<feature type="compositionally biased region" description="Basic and acidic residues" evidence="1">
    <location>
        <begin position="46"/>
        <end position="56"/>
    </location>
</feature>
<feature type="chain" id="PRO_5043686681" evidence="2">
    <location>
        <begin position="17"/>
        <end position="181"/>
    </location>
</feature>
<name>A0AAV7B2N3_ENGPU</name>
<evidence type="ECO:0000313" key="4">
    <source>
        <dbReference type="Proteomes" id="UP000824782"/>
    </source>
</evidence>